<dbReference type="eggNOG" id="COG2096">
    <property type="taxonomic scope" value="Bacteria"/>
</dbReference>
<dbReference type="NCBIfam" id="TIGR00636">
    <property type="entry name" value="PduO_Nterm"/>
    <property type="match status" value="1"/>
</dbReference>
<evidence type="ECO:0000313" key="9">
    <source>
        <dbReference type="Proteomes" id="UP000007881"/>
    </source>
</evidence>
<dbReference type="STRING" id="1142394.PSMK_25610"/>
<comment type="catalytic activity">
    <reaction evidence="6">
        <text>2 cob(II)alamin + reduced [electron-transfer flavoprotein] + 2 ATP = 2 adenosylcob(III)alamin + 2 triphosphate + oxidized [electron-transfer flavoprotein] + 3 H(+)</text>
        <dbReference type="Rhea" id="RHEA:28671"/>
        <dbReference type="Rhea" id="RHEA-COMP:10685"/>
        <dbReference type="Rhea" id="RHEA-COMP:10686"/>
        <dbReference type="ChEBI" id="CHEBI:15378"/>
        <dbReference type="ChEBI" id="CHEBI:16304"/>
        <dbReference type="ChEBI" id="CHEBI:18036"/>
        <dbReference type="ChEBI" id="CHEBI:18408"/>
        <dbReference type="ChEBI" id="CHEBI:30616"/>
        <dbReference type="ChEBI" id="CHEBI:57692"/>
        <dbReference type="ChEBI" id="CHEBI:58307"/>
        <dbReference type="EC" id="2.5.1.17"/>
    </reaction>
</comment>
<comment type="similarity">
    <text evidence="1 6">Belongs to the Cob(I)alamin adenosyltransferase family.</text>
</comment>
<gene>
    <name evidence="8" type="ordered locus">PSMK_25610</name>
</gene>
<dbReference type="PATRIC" id="fig|1142394.8.peg.2645"/>
<dbReference type="InterPro" id="IPR016030">
    <property type="entry name" value="CblAdoTrfase-like"/>
</dbReference>
<name>I0IHI2_PHYMF</name>
<dbReference type="InterPro" id="IPR029499">
    <property type="entry name" value="PduO-typ"/>
</dbReference>
<dbReference type="Pfam" id="PF01923">
    <property type="entry name" value="Cob_adeno_trans"/>
    <property type="match status" value="1"/>
</dbReference>
<dbReference type="EMBL" id="AP012338">
    <property type="protein sequence ID" value="BAM04720.1"/>
    <property type="molecule type" value="Genomic_DNA"/>
</dbReference>
<evidence type="ECO:0000256" key="6">
    <source>
        <dbReference type="RuleBase" id="RU366026"/>
    </source>
</evidence>
<reference evidence="8 9" key="1">
    <citation type="submission" date="2012-02" db="EMBL/GenBank/DDBJ databases">
        <title>Complete genome sequence of Phycisphaera mikurensis NBRC 102666.</title>
        <authorList>
            <person name="Ankai A."/>
            <person name="Hosoyama A."/>
            <person name="Terui Y."/>
            <person name="Sekine M."/>
            <person name="Fukai R."/>
            <person name="Kato Y."/>
            <person name="Nakamura S."/>
            <person name="Yamada-Narita S."/>
            <person name="Kawakoshi A."/>
            <person name="Fukunaga Y."/>
            <person name="Yamazaki S."/>
            <person name="Fujita N."/>
        </authorList>
    </citation>
    <scope>NUCLEOTIDE SEQUENCE [LARGE SCALE GENOMIC DNA]</scope>
    <source>
        <strain evidence="9">NBRC 102666 / KCTC 22515 / FYK2301M01</strain>
    </source>
</reference>
<evidence type="ECO:0000313" key="8">
    <source>
        <dbReference type="EMBL" id="BAM04720.1"/>
    </source>
</evidence>
<keyword evidence="4 6" id="KW-0547">Nucleotide-binding</keyword>
<protein>
    <recommendedName>
        <fullName evidence="6">Corrinoid adenosyltransferase</fullName>
        <ecNumber evidence="6">2.5.1.17</ecNumber>
    </recommendedName>
    <alternativeName>
        <fullName evidence="6">Cob(II)alamin adenosyltransferase</fullName>
    </alternativeName>
    <alternativeName>
        <fullName evidence="6">Cob(II)yrinic acid a,c-diamide adenosyltransferase</fullName>
    </alternativeName>
    <alternativeName>
        <fullName evidence="6">Cobinamide/cobalamin adenosyltransferase</fullName>
    </alternativeName>
</protein>
<comment type="subunit">
    <text evidence="2">Homotrimer.</text>
</comment>
<keyword evidence="3 6" id="KW-0808">Transferase</keyword>
<keyword evidence="5 6" id="KW-0067">ATP-binding</keyword>
<keyword evidence="9" id="KW-1185">Reference proteome</keyword>
<dbReference type="Proteomes" id="UP000007881">
    <property type="component" value="Chromosome"/>
</dbReference>
<dbReference type="HOGENOM" id="CLU_083486_0_2_0"/>
<dbReference type="PANTHER" id="PTHR12213">
    <property type="entry name" value="CORRINOID ADENOSYLTRANSFERASE"/>
    <property type="match status" value="1"/>
</dbReference>
<evidence type="ECO:0000256" key="3">
    <source>
        <dbReference type="ARBA" id="ARBA00022679"/>
    </source>
</evidence>
<evidence type="ECO:0000256" key="5">
    <source>
        <dbReference type="ARBA" id="ARBA00022840"/>
    </source>
</evidence>
<dbReference type="FunFam" id="1.20.1200.10:FF:000001">
    <property type="entry name" value="Cob(I)yrinic acid a,c-diamide adenosyltransferase"/>
    <property type="match status" value="1"/>
</dbReference>
<keyword evidence="6" id="KW-0169">Cobalamin biosynthesis</keyword>
<comment type="catalytic activity">
    <reaction evidence="6">
        <text>2 cob(II)yrinate a,c diamide + reduced [electron-transfer flavoprotein] + 2 ATP = 2 adenosylcob(III)yrinate a,c-diamide + 2 triphosphate + oxidized [electron-transfer flavoprotein] + 3 H(+)</text>
        <dbReference type="Rhea" id="RHEA:11528"/>
        <dbReference type="Rhea" id="RHEA-COMP:10685"/>
        <dbReference type="Rhea" id="RHEA-COMP:10686"/>
        <dbReference type="ChEBI" id="CHEBI:15378"/>
        <dbReference type="ChEBI" id="CHEBI:18036"/>
        <dbReference type="ChEBI" id="CHEBI:30616"/>
        <dbReference type="ChEBI" id="CHEBI:57692"/>
        <dbReference type="ChEBI" id="CHEBI:58307"/>
        <dbReference type="ChEBI" id="CHEBI:58503"/>
        <dbReference type="ChEBI" id="CHEBI:58537"/>
        <dbReference type="EC" id="2.5.1.17"/>
    </reaction>
</comment>
<dbReference type="AlphaFoldDB" id="I0IHI2"/>
<organism evidence="8 9">
    <name type="scientific">Phycisphaera mikurensis (strain NBRC 102666 / KCTC 22515 / FYK2301M01)</name>
    <dbReference type="NCBI Taxonomy" id="1142394"/>
    <lineage>
        <taxon>Bacteria</taxon>
        <taxon>Pseudomonadati</taxon>
        <taxon>Planctomycetota</taxon>
        <taxon>Phycisphaerae</taxon>
        <taxon>Phycisphaerales</taxon>
        <taxon>Phycisphaeraceae</taxon>
        <taxon>Phycisphaera</taxon>
    </lineage>
</organism>
<evidence type="ECO:0000259" key="7">
    <source>
        <dbReference type="Pfam" id="PF01923"/>
    </source>
</evidence>
<evidence type="ECO:0000256" key="4">
    <source>
        <dbReference type="ARBA" id="ARBA00022741"/>
    </source>
</evidence>
<dbReference type="GO" id="GO:0008817">
    <property type="term" value="F:corrinoid adenosyltransferase activity"/>
    <property type="evidence" value="ECO:0007669"/>
    <property type="project" value="UniProtKB-UniRule"/>
</dbReference>
<dbReference type="KEGG" id="phm:PSMK_25610"/>
<dbReference type="Gene3D" id="1.20.1200.10">
    <property type="entry name" value="Cobalamin adenosyltransferase-like"/>
    <property type="match status" value="1"/>
</dbReference>
<dbReference type="UniPathway" id="UPA00148">
    <property type="reaction ID" value="UER00233"/>
</dbReference>
<proteinExistence type="inferred from homology"/>
<dbReference type="EC" id="2.5.1.17" evidence="6"/>
<dbReference type="PANTHER" id="PTHR12213:SF0">
    <property type="entry name" value="CORRINOID ADENOSYLTRANSFERASE MMAB"/>
    <property type="match status" value="1"/>
</dbReference>
<dbReference type="OrthoDB" id="9778896at2"/>
<dbReference type="SUPFAM" id="SSF89028">
    <property type="entry name" value="Cobalamin adenosyltransferase-like"/>
    <property type="match status" value="1"/>
</dbReference>
<dbReference type="RefSeq" id="WP_014437933.1">
    <property type="nucleotide sequence ID" value="NC_017080.1"/>
</dbReference>
<evidence type="ECO:0000256" key="2">
    <source>
        <dbReference type="ARBA" id="ARBA00011233"/>
    </source>
</evidence>
<dbReference type="InterPro" id="IPR036451">
    <property type="entry name" value="CblAdoTrfase-like_sf"/>
</dbReference>
<sequence>MKLYTKRGDRGLTDLFGGGRVPKDHLRVEAYGTVDELNAAVGLAAVRLEAAGEGLSLIAGPLGSIQRRLFEIGADLATPKRDGKGGRMVPRIGPEHIAEIEGWIDTVDAAVPAMTSFILPGGTELSARLHLARTICRRAERCCVSLGRVEEQDDVDEDHQGDEPPTGVYLNRLSDLLFAMARYANHAAGVADVPWTAPTG</sequence>
<accession>I0IHI2</accession>
<comment type="pathway">
    <text evidence="6">Cofactor biosynthesis; adenosylcobalamin biosynthesis; adenosylcobalamin from cob(II)yrinate a,c-diamide: step 2/7.</text>
</comment>
<evidence type="ECO:0000256" key="1">
    <source>
        <dbReference type="ARBA" id="ARBA00007487"/>
    </source>
</evidence>
<dbReference type="GO" id="GO:0005524">
    <property type="term" value="F:ATP binding"/>
    <property type="evidence" value="ECO:0007669"/>
    <property type="project" value="UniProtKB-UniRule"/>
</dbReference>
<feature type="domain" description="Cobalamin adenosyltransferase-like" evidence="7">
    <location>
        <begin position="3"/>
        <end position="184"/>
    </location>
</feature>
<dbReference type="GO" id="GO:0009236">
    <property type="term" value="P:cobalamin biosynthetic process"/>
    <property type="evidence" value="ECO:0007669"/>
    <property type="project" value="UniProtKB-UniRule"/>
</dbReference>